<evidence type="ECO:0000256" key="4">
    <source>
        <dbReference type="ARBA" id="ARBA00022664"/>
    </source>
</evidence>
<evidence type="ECO:0000256" key="7">
    <source>
        <dbReference type="ARBA" id="ARBA00047740"/>
    </source>
</evidence>
<feature type="compositionally biased region" description="Pro residues" evidence="9">
    <location>
        <begin position="14"/>
        <end position="30"/>
    </location>
</feature>
<dbReference type="SUPFAM" id="SSF55154">
    <property type="entry name" value="CYTH-like phosphatases"/>
    <property type="match status" value="1"/>
</dbReference>
<keyword evidence="4 8" id="KW-0507">mRNA processing</keyword>
<feature type="compositionally biased region" description="Basic and acidic residues" evidence="9">
    <location>
        <begin position="264"/>
        <end position="290"/>
    </location>
</feature>
<reference evidence="11 12" key="1">
    <citation type="submission" date="2018-04" db="EMBL/GenBank/DDBJ databases">
        <authorList>
            <person name="Huttner S."/>
            <person name="Dainat J."/>
        </authorList>
    </citation>
    <scope>NUCLEOTIDE SEQUENCE [LARGE SCALE GENOMIC DNA]</scope>
</reference>
<dbReference type="EC" id="3.6.1.74" evidence="8"/>
<comment type="catalytic activity">
    <reaction evidence="7">
        <text>a 5'-end triphospho-ribonucleoside in mRNA + H2O = a 5'-end diphospho-ribonucleoside in mRNA + phosphate + H(+)</text>
        <dbReference type="Rhea" id="RHEA:67004"/>
        <dbReference type="Rhea" id="RHEA-COMP:17164"/>
        <dbReference type="Rhea" id="RHEA-COMP:17165"/>
        <dbReference type="ChEBI" id="CHEBI:15377"/>
        <dbReference type="ChEBI" id="CHEBI:15378"/>
        <dbReference type="ChEBI" id="CHEBI:43474"/>
        <dbReference type="ChEBI" id="CHEBI:167616"/>
        <dbReference type="ChEBI" id="CHEBI:167618"/>
        <dbReference type="EC" id="3.6.1.74"/>
    </reaction>
    <physiologicalReaction direction="left-to-right" evidence="7">
        <dbReference type="Rhea" id="RHEA:67005"/>
    </physiologicalReaction>
</comment>
<dbReference type="AlphaFoldDB" id="A0A446BQ15"/>
<feature type="region of interest" description="Disordered" evidence="9">
    <location>
        <begin position="1"/>
        <end position="397"/>
    </location>
</feature>
<sequence length="712" mass="78084">MDLRGILNDNGPSASPPSKPPPLPVQPPAQQPVLPSTPVQSHAPQSFRDYSQAQPSPGRHMSQDYGSQHLPSGPYASPPPFQASSAGSYASRPPPPPPPLQHLPPNDLRSPSLSAGPAPSPYRQTPTASLGSAGGYPFPPQQNPTSPVQHHQYPPTATYHRDGLPPPAAPSGMTGPSAASYMQASHVPQTPPVATPGTANSYLHRSQSSQSTPTPTSAHSQHTQYGSAGRPGTSASVSEPEPRPSQPQPAPPTMAERAATPAKRKLEDRELRPDELERRDSRPPPFEDRNGPPAYADAGASALRSHMPTRAPQKSRLHRVIPPWAQSLRDRAPSHPNRVLYQPIPHSRPQVNGKLDRLPARPDRLQQSRHASPEEKRAAAPITPAPSVPPDSASQWGPLGPWEASITNSVPREQFTKAIADFLFQYVILNQDMGEIQSRGVKFEIEAKLGMLIDKNTNQRVELPILSECILSDNGNWLGFRSSMTETQHKSFNEFLNQLVQQTHPANKAAHAGLPRPRLPIDYRHRHEVDRFFEIPASHRDRMLPVCVARPFAARGHGARVRVTHDQKTGKELGKIVKARIADLSLHFPDLPLDCRISVNLEMDWDGPLEELERMAGATGRPPLPARTKDRLSYKHGCYQIDLTQVTQSVAGPGNSQRIEKEHELEIEVDPSPLIEQGRRAMEGQPHQYVDVVEGLVNNIRILARKANEFVA</sequence>
<name>A0A446BQ15_9PEZI</name>
<feature type="compositionally biased region" description="Polar residues" evidence="9">
    <location>
        <begin position="37"/>
        <end position="55"/>
    </location>
</feature>
<dbReference type="CDD" id="cd07470">
    <property type="entry name" value="CYTH-like_mRNA_RTPase"/>
    <property type="match status" value="1"/>
</dbReference>
<feature type="compositionally biased region" description="Low complexity" evidence="9">
    <location>
        <begin position="206"/>
        <end position="223"/>
    </location>
</feature>
<keyword evidence="5 8" id="KW-0378">Hydrolase</keyword>
<evidence type="ECO:0000256" key="6">
    <source>
        <dbReference type="ARBA" id="ARBA00023242"/>
    </source>
</evidence>
<protein>
    <recommendedName>
        <fullName evidence="8">mRNA-capping enzyme subunit beta</fullName>
        <ecNumber evidence="8">3.6.1.74</ecNumber>
    </recommendedName>
    <alternativeName>
        <fullName evidence="8">mRNA 5'-phosphatase</fullName>
    </alternativeName>
    <alternativeName>
        <fullName evidence="8">mRNA 5'-triphosphate monophosphatase</fullName>
    </alternativeName>
</protein>
<dbReference type="PANTHER" id="PTHR28118">
    <property type="entry name" value="POLYNUCLEOTIDE 5'-TRIPHOSPHATASE-RELATED"/>
    <property type="match status" value="1"/>
</dbReference>
<evidence type="ECO:0000256" key="2">
    <source>
        <dbReference type="ARBA" id="ARBA00004123"/>
    </source>
</evidence>
<comment type="similarity">
    <text evidence="3 8">Belongs to the fungal TPase family.</text>
</comment>
<keyword evidence="8" id="KW-0506">mRNA capping</keyword>
<feature type="compositionally biased region" description="Pro residues" evidence="9">
    <location>
        <begin position="243"/>
        <end position="252"/>
    </location>
</feature>
<dbReference type="InterPro" id="IPR037009">
    <property type="entry name" value="mRNA_triPase_Cet1_sf"/>
</dbReference>
<comment type="subunit">
    <text evidence="8">Heterodimer. The mRNA-capping enzyme is composed of two separate chains alpha and beta, respectively a mRNA guanylyltransferase and an mRNA 5'-triphosphate monophosphatase.</text>
</comment>
<evidence type="ECO:0000259" key="10">
    <source>
        <dbReference type="Pfam" id="PF02940"/>
    </source>
</evidence>
<comment type="cofactor">
    <cofactor evidence="1 8">
        <name>Mg(2+)</name>
        <dbReference type="ChEBI" id="CHEBI:18420"/>
    </cofactor>
</comment>
<dbReference type="PANTHER" id="PTHR28118:SF1">
    <property type="entry name" value="POLYNUCLEOTIDE 5'-TRIPHOSPHATASE CTL1-RELATED"/>
    <property type="match status" value="1"/>
</dbReference>
<dbReference type="GO" id="GO:0004651">
    <property type="term" value="F:polynucleotide 5'-phosphatase activity"/>
    <property type="evidence" value="ECO:0007669"/>
    <property type="project" value="UniProtKB-UniRule"/>
</dbReference>
<evidence type="ECO:0000256" key="1">
    <source>
        <dbReference type="ARBA" id="ARBA00001946"/>
    </source>
</evidence>
<dbReference type="EMBL" id="OUUZ01000013">
    <property type="protein sequence ID" value="SPQ24574.1"/>
    <property type="molecule type" value="Genomic_DNA"/>
</dbReference>
<evidence type="ECO:0000256" key="5">
    <source>
        <dbReference type="ARBA" id="ARBA00022801"/>
    </source>
</evidence>
<comment type="subcellular location">
    <subcellularLocation>
        <location evidence="2 8">Nucleus</location>
    </subcellularLocation>
</comment>
<dbReference type="InterPro" id="IPR033469">
    <property type="entry name" value="CYTH-like_dom_sf"/>
</dbReference>
<evidence type="ECO:0000256" key="3">
    <source>
        <dbReference type="ARBA" id="ARBA00006345"/>
    </source>
</evidence>
<evidence type="ECO:0000313" key="11">
    <source>
        <dbReference type="EMBL" id="SPQ24574.1"/>
    </source>
</evidence>
<feature type="domain" description="mRNA triphosphatase Cet1-like" evidence="10">
    <location>
        <begin position="413"/>
        <end position="669"/>
    </location>
</feature>
<feature type="compositionally biased region" description="Basic and acidic residues" evidence="9">
    <location>
        <begin position="354"/>
        <end position="378"/>
    </location>
</feature>
<proteinExistence type="inferred from homology"/>
<dbReference type="InterPro" id="IPR004206">
    <property type="entry name" value="mRNA_triPase_Cet1"/>
</dbReference>
<dbReference type="Proteomes" id="UP000289323">
    <property type="component" value="Unassembled WGS sequence"/>
</dbReference>
<dbReference type="GO" id="GO:0140818">
    <property type="term" value="F:mRNA 5'-triphosphate monophosphatase activity"/>
    <property type="evidence" value="ECO:0007669"/>
    <property type="project" value="UniProtKB-EC"/>
</dbReference>
<dbReference type="GO" id="GO:0031533">
    <property type="term" value="C:mRNA capping enzyme complex"/>
    <property type="evidence" value="ECO:0007669"/>
    <property type="project" value="UniProtKB-UniRule"/>
</dbReference>
<feature type="compositionally biased region" description="Pro residues" evidence="9">
    <location>
        <begin position="92"/>
        <end position="102"/>
    </location>
</feature>
<organism evidence="11 12">
    <name type="scientific">Thermothielavioides terrestris</name>
    <dbReference type="NCBI Taxonomy" id="2587410"/>
    <lineage>
        <taxon>Eukaryota</taxon>
        <taxon>Fungi</taxon>
        <taxon>Dikarya</taxon>
        <taxon>Ascomycota</taxon>
        <taxon>Pezizomycotina</taxon>
        <taxon>Sordariomycetes</taxon>
        <taxon>Sordariomycetidae</taxon>
        <taxon>Sordariales</taxon>
        <taxon>Chaetomiaceae</taxon>
        <taxon>Thermothielavioides</taxon>
    </lineage>
</organism>
<evidence type="ECO:0000313" key="12">
    <source>
        <dbReference type="Proteomes" id="UP000289323"/>
    </source>
</evidence>
<gene>
    <name evidence="11" type="ORF">TT172_LOCUS6993</name>
</gene>
<dbReference type="InterPro" id="IPR040343">
    <property type="entry name" value="Cet1/Ctl1"/>
</dbReference>
<dbReference type="GO" id="GO:0006370">
    <property type="term" value="P:7-methylguanosine mRNA capping"/>
    <property type="evidence" value="ECO:0007669"/>
    <property type="project" value="UniProtKB-UniRule"/>
</dbReference>
<dbReference type="Pfam" id="PF02940">
    <property type="entry name" value="mRNA_triPase"/>
    <property type="match status" value="1"/>
</dbReference>
<keyword evidence="6 8" id="KW-0539">Nucleus</keyword>
<accession>A0A446BQ15</accession>
<evidence type="ECO:0000256" key="9">
    <source>
        <dbReference type="SAM" id="MobiDB-lite"/>
    </source>
</evidence>
<comment type="function">
    <text evidence="8">First step of mRNA capping. Converts the 5'-triphosphate end of a nascent mRNA chain into a diphosphate end.</text>
</comment>
<dbReference type="Gene3D" id="3.20.100.10">
    <property type="entry name" value="mRNA triphosphatase Cet1-like"/>
    <property type="match status" value="1"/>
</dbReference>
<evidence type="ECO:0000256" key="8">
    <source>
        <dbReference type="RuleBase" id="RU367053"/>
    </source>
</evidence>